<feature type="compositionally biased region" description="Low complexity" evidence="1">
    <location>
        <begin position="66"/>
        <end position="80"/>
    </location>
</feature>
<dbReference type="AlphaFoldDB" id="A0AAD2FS10"/>
<dbReference type="EMBL" id="CAKOGP040001781">
    <property type="protein sequence ID" value="CAJ1951124.1"/>
    <property type="molecule type" value="Genomic_DNA"/>
</dbReference>
<dbReference type="PROSITE" id="PS51257">
    <property type="entry name" value="PROKAR_LIPOPROTEIN"/>
    <property type="match status" value="1"/>
</dbReference>
<protein>
    <recommendedName>
        <fullName evidence="5">Pyridoxal 5'-phosphate synthase</fullName>
    </recommendedName>
</protein>
<feature type="compositionally biased region" description="Polar residues" evidence="1">
    <location>
        <begin position="81"/>
        <end position="105"/>
    </location>
</feature>
<feature type="region of interest" description="Disordered" evidence="1">
    <location>
        <begin position="373"/>
        <end position="404"/>
    </location>
</feature>
<proteinExistence type="predicted"/>
<feature type="compositionally biased region" description="Polar residues" evidence="1">
    <location>
        <begin position="161"/>
        <end position="187"/>
    </location>
</feature>
<feature type="chain" id="PRO_5042143165" description="Pyridoxal 5'-phosphate synthase" evidence="2">
    <location>
        <begin position="27"/>
        <end position="449"/>
    </location>
</feature>
<organism evidence="3 4">
    <name type="scientific">Cylindrotheca closterium</name>
    <dbReference type="NCBI Taxonomy" id="2856"/>
    <lineage>
        <taxon>Eukaryota</taxon>
        <taxon>Sar</taxon>
        <taxon>Stramenopiles</taxon>
        <taxon>Ochrophyta</taxon>
        <taxon>Bacillariophyta</taxon>
        <taxon>Bacillariophyceae</taxon>
        <taxon>Bacillariophycidae</taxon>
        <taxon>Bacillariales</taxon>
        <taxon>Bacillariaceae</taxon>
        <taxon>Cylindrotheca</taxon>
    </lineage>
</organism>
<sequence length="449" mass="48910">MGLKGKMRWLHSFFLVAFAVVGCTHAQGVSDTVSPSPTLSKYPSGNPSISWAPSILPSFSQLPSLSQSPSASSIPSLRPPNGSSVSTQPSGLPSRMPTASASPSLRPSLINVASEAPSLSETPSVAPSLLPSFSDAPTASQAPSDSIYPSVLPSGPLTPVADNSPTKSLQPTVVPSSSLDPTSSIQPTREPLKPIVEWKMLVANRFQYAFSDVEAGATASNKDSDRDTIVITATNTTSVRLGELPSTPVLAMTGQVTIELNEWVDVTNYRIVQMLFWFYARRNQANVESDRFVVEYANRTAANGDGTWITLKTYQRGRGRFRRNNRWYLGRVIISTPDLEAVQFRLQSFFPTSTKMVLLDKFGILGFGKEGMGTTSDKNSLSQESQQRGVSNEEPIRGRSTNFYDDSWLSHHRESLQRGGPNRIESVQPIRGKLTNLTVDETWLSQPLA</sequence>
<feature type="compositionally biased region" description="Polar residues" evidence="1">
    <location>
        <begin position="373"/>
        <end position="390"/>
    </location>
</feature>
<evidence type="ECO:0000313" key="4">
    <source>
        <dbReference type="Proteomes" id="UP001295423"/>
    </source>
</evidence>
<feature type="region of interest" description="Disordered" evidence="1">
    <location>
        <begin position="66"/>
        <end position="188"/>
    </location>
</feature>
<evidence type="ECO:0008006" key="5">
    <source>
        <dbReference type="Google" id="ProtNLM"/>
    </source>
</evidence>
<reference evidence="3" key="1">
    <citation type="submission" date="2023-08" db="EMBL/GenBank/DDBJ databases">
        <authorList>
            <person name="Audoor S."/>
            <person name="Bilcke G."/>
        </authorList>
    </citation>
    <scope>NUCLEOTIDE SEQUENCE</scope>
</reference>
<gene>
    <name evidence="3" type="ORF">CYCCA115_LOCUS12916</name>
</gene>
<dbReference type="Proteomes" id="UP001295423">
    <property type="component" value="Unassembled WGS sequence"/>
</dbReference>
<feature type="signal peptide" evidence="2">
    <location>
        <begin position="1"/>
        <end position="26"/>
    </location>
</feature>
<name>A0AAD2FS10_9STRA</name>
<evidence type="ECO:0000313" key="3">
    <source>
        <dbReference type="EMBL" id="CAJ1951124.1"/>
    </source>
</evidence>
<evidence type="ECO:0000256" key="2">
    <source>
        <dbReference type="SAM" id="SignalP"/>
    </source>
</evidence>
<comment type="caution">
    <text evidence="3">The sequence shown here is derived from an EMBL/GenBank/DDBJ whole genome shotgun (WGS) entry which is preliminary data.</text>
</comment>
<feature type="compositionally biased region" description="Polar residues" evidence="1">
    <location>
        <begin position="135"/>
        <end position="144"/>
    </location>
</feature>
<accession>A0AAD2FS10</accession>
<keyword evidence="4" id="KW-1185">Reference proteome</keyword>
<keyword evidence="2" id="KW-0732">Signal</keyword>
<evidence type="ECO:0000256" key="1">
    <source>
        <dbReference type="SAM" id="MobiDB-lite"/>
    </source>
</evidence>